<dbReference type="EMBL" id="JACRSQ010000050">
    <property type="protein sequence ID" value="MBC8545151.1"/>
    <property type="molecule type" value="Genomic_DNA"/>
</dbReference>
<feature type="chain" id="PRO_5039584928" evidence="1">
    <location>
        <begin position="24"/>
        <end position="442"/>
    </location>
</feature>
<gene>
    <name evidence="2" type="ORF">H8730_16560</name>
</gene>
<name>A0A926I3H9_9FIRM</name>
<dbReference type="PROSITE" id="PS51257">
    <property type="entry name" value="PROKAR_LIPOPROTEIN"/>
    <property type="match status" value="1"/>
</dbReference>
<accession>A0A926I3H9</accession>
<proteinExistence type="predicted"/>
<protein>
    <submittedName>
        <fullName evidence="2">Extracellular solute-binding protein</fullName>
    </submittedName>
</protein>
<dbReference type="RefSeq" id="WP_177716928.1">
    <property type="nucleotide sequence ID" value="NZ_JACRSQ010000050.1"/>
</dbReference>
<feature type="signal peptide" evidence="1">
    <location>
        <begin position="1"/>
        <end position="23"/>
    </location>
</feature>
<sequence length="442" mass="49335">MRKNRGVRMALSLVAAMSMGLLAGCDAQQKEQVHLTVKTPALSSVSVCDPEIDSADEFLVKMARAFAAQYRDADVTIDVVTFSQTGEDGAVTDCFDTENAVDVLYEGYFNMATYIHTGRVVPLDDIITDEIRTDISESTWAISQIDGKTYMMPFLSLQNVMSYNKALFREAGLDAFISGEDEIQTWTLEEWETILNTLAERLPAGKYPMMMYAKNNQGDTHIMTLLRSHGSGFFNEKGKLNLNTEEGIAALQWLKDGYDRGWFPPKCENLEIIDAANLFRNGQLALYVSNNALVSVYPHLEIGYVNFPSQSGDGYATSFVTGFEVFDNGDEMKVKVGKDFVKFIYQHEEWLDYSAGGIPASSRVTEKYKDQIFMLDAFHRNNENAVDFTANNPNWRGVRAVFFPHIQDLLRGDKTAAEVAAALDADCNAAIEAGYKNSTLHQ</sequence>
<dbReference type="SUPFAM" id="SSF53850">
    <property type="entry name" value="Periplasmic binding protein-like II"/>
    <property type="match status" value="1"/>
</dbReference>
<keyword evidence="1" id="KW-0732">Signal</keyword>
<dbReference type="Pfam" id="PF01547">
    <property type="entry name" value="SBP_bac_1"/>
    <property type="match status" value="1"/>
</dbReference>
<keyword evidence="3" id="KW-1185">Reference proteome</keyword>
<dbReference type="InterPro" id="IPR006059">
    <property type="entry name" value="SBP"/>
</dbReference>
<dbReference type="InterPro" id="IPR050490">
    <property type="entry name" value="Bact_solute-bd_prot1"/>
</dbReference>
<dbReference type="Proteomes" id="UP000657006">
    <property type="component" value="Unassembled WGS sequence"/>
</dbReference>
<dbReference type="AlphaFoldDB" id="A0A926I3H9"/>
<evidence type="ECO:0000313" key="3">
    <source>
        <dbReference type="Proteomes" id="UP000657006"/>
    </source>
</evidence>
<evidence type="ECO:0000313" key="2">
    <source>
        <dbReference type="EMBL" id="MBC8545151.1"/>
    </source>
</evidence>
<dbReference type="PANTHER" id="PTHR43649">
    <property type="entry name" value="ARABINOSE-BINDING PROTEIN-RELATED"/>
    <property type="match status" value="1"/>
</dbReference>
<dbReference type="PANTHER" id="PTHR43649:SF12">
    <property type="entry name" value="DIACETYLCHITOBIOSE BINDING PROTEIN DASA"/>
    <property type="match status" value="1"/>
</dbReference>
<organism evidence="2 3">
    <name type="scientific">Bianquea renquensis</name>
    <dbReference type="NCBI Taxonomy" id="2763661"/>
    <lineage>
        <taxon>Bacteria</taxon>
        <taxon>Bacillati</taxon>
        <taxon>Bacillota</taxon>
        <taxon>Clostridia</taxon>
        <taxon>Eubacteriales</taxon>
        <taxon>Bianqueaceae</taxon>
        <taxon>Bianquea</taxon>
    </lineage>
</organism>
<dbReference type="Gene3D" id="3.40.190.10">
    <property type="entry name" value="Periplasmic binding protein-like II"/>
    <property type="match status" value="1"/>
</dbReference>
<reference evidence="2" key="1">
    <citation type="submission" date="2020-08" db="EMBL/GenBank/DDBJ databases">
        <title>Genome public.</title>
        <authorList>
            <person name="Liu C."/>
            <person name="Sun Q."/>
        </authorList>
    </citation>
    <scope>NUCLEOTIDE SEQUENCE</scope>
    <source>
        <strain evidence="2">NSJ-32</strain>
    </source>
</reference>
<evidence type="ECO:0000256" key="1">
    <source>
        <dbReference type="SAM" id="SignalP"/>
    </source>
</evidence>
<comment type="caution">
    <text evidence="2">The sequence shown here is derived from an EMBL/GenBank/DDBJ whole genome shotgun (WGS) entry which is preliminary data.</text>
</comment>